<dbReference type="CDD" id="cd01714">
    <property type="entry name" value="ETF_beta"/>
    <property type="match status" value="1"/>
</dbReference>
<reference evidence="2" key="1">
    <citation type="journal article" date="2020" name="ISME J.">
        <title>Gammaproteobacteria mediating utilization of methyl-, sulfur- and petroleum organic compounds in deep ocean hydrothermal plumes.</title>
        <authorList>
            <person name="Zhou Z."/>
            <person name="Liu Y."/>
            <person name="Pan J."/>
            <person name="Cron B.R."/>
            <person name="Toner B.M."/>
            <person name="Anantharaman K."/>
            <person name="Breier J.A."/>
            <person name="Dick G.J."/>
            <person name="Li M."/>
        </authorList>
    </citation>
    <scope>NUCLEOTIDE SEQUENCE</scope>
    <source>
        <strain evidence="2">SZUA-1515</strain>
    </source>
</reference>
<dbReference type="GO" id="GO:0009055">
    <property type="term" value="F:electron transfer activity"/>
    <property type="evidence" value="ECO:0007669"/>
    <property type="project" value="InterPro"/>
</dbReference>
<evidence type="ECO:0000313" key="3">
    <source>
        <dbReference type="Proteomes" id="UP000608579"/>
    </source>
</evidence>
<dbReference type="InterPro" id="IPR033948">
    <property type="entry name" value="ETF_beta_N"/>
</dbReference>
<dbReference type="InterPro" id="IPR012255">
    <property type="entry name" value="ETF_b"/>
</dbReference>
<accession>A0A833E9T7</accession>
<dbReference type="PIRSF" id="PIRSF000090">
    <property type="entry name" value="Beta-ETF"/>
    <property type="match status" value="1"/>
</dbReference>
<organism evidence="2 3">
    <name type="scientific">Caldiarchaeum subterraneum</name>
    <dbReference type="NCBI Taxonomy" id="311458"/>
    <lineage>
        <taxon>Archaea</taxon>
        <taxon>Nitrososphaerota</taxon>
        <taxon>Candidatus Caldarchaeales</taxon>
        <taxon>Candidatus Caldarchaeaceae</taxon>
        <taxon>Candidatus Caldarchaeum</taxon>
    </lineage>
</organism>
<dbReference type="Pfam" id="PF01012">
    <property type="entry name" value="ETF"/>
    <property type="match status" value="1"/>
</dbReference>
<dbReference type="InterPro" id="IPR014730">
    <property type="entry name" value="ETF_a/b_N"/>
</dbReference>
<dbReference type="Gene3D" id="3.40.50.620">
    <property type="entry name" value="HUPs"/>
    <property type="match status" value="1"/>
</dbReference>
<evidence type="ECO:0000259" key="1">
    <source>
        <dbReference type="SMART" id="SM00893"/>
    </source>
</evidence>
<feature type="domain" description="Electron transfer flavoprotein alpha/beta-subunit N-terminal" evidence="1">
    <location>
        <begin position="23"/>
        <end position="214"/>
    </location>
</feature>
<dbReference type="SMART" id="SM00893">
    <property type="entry name" value="ETF"/>
    <property type="match status" value="1"/>
</dbReference>
<proteinExistence type="predicted"/>
<name>A0A833E9T7_CALS0</name>
<dbReference type="SUPFAM" id="SSF52402">
    <property type="entry name" value="Adenine nucleotide alpha hydrolases-like"/>
    <property type="match status" value="1"/>
</dbReference>
<dbReference type="PANTHER" id="PTHR21294">
    <property type="entry name" value="ELECTRON TRANSFER FLAVOPROTEIN BETA-SUBUNIT"/>
    <property type="match status" value="1"/>
</dbReference>
<dbReference type="Proteomes" id="UP000608579">
    <property type="component" value="Unassembled WGS sequence"/>
</dbReference>
<sequence length="259" mass="28153">MVDCVVCVKQTVDVNQLRPNPETLEPEYSKAPAKISDFDLNALEEALRIRERHGGKVYVVCVGSNVQQLLIREALAMGADEAYVVSDPALSSADGLATAGVLASLIKSKIPSWDLILCGEASVDEGAYQTGPRLAEILNIPHVSYVTKLELEEGYVKAWKGMGGSVHVVRAKTPVLVTVGLEINTPRLPSLLMIRAAGKKPLNELKLQDIGVTSLENAVETRRVKAVKVERKKQVIEGEPEEVAQKLVEILLQEGLVKK</sequence>
<evidence type="ECO:0000313" key="2">
    <source>
        <dbReference type="EMBL" id="HIQ29549.1"/>
    </source>
</evidence>
<gene>
    <name evidence="2" type="ORF">EYH45_03195</name>
</gene>
<dbReference type="InterPro" id="IPR014729">
    <property type="entry name" value="Rossmann-like_a/b/a_fold"/>
</dbReference>
<dbReference type="AlphaFoldDB" id="A0A833E9T7"/>
<dbReference type="PANTHER" id="PTHR21294:SF20">
    <property type="entry name" value="ELECTRON TRANSFER FLAVOPROTEIN, SUBUNIT BETA (ETFB)"/>
    <property type="match status" value="1"/>
</dbReference>
<comment type="caution">
    <text evidence="2">The sequence shown here is derived from an EMBL/GenBank/DDBJ whole genome shotgun (WGS) entry which is preliminary data.</text>
</comment>
<dbReference type="EMBL" id="DQVM01000062">
    <property type="protein sequence ID" value="HIQ29549.1"/>
    <property type="molecule type" value="Genomic_DNA"/>
</dbReference>
<protein>
    <submittedName>
        <fullName evidence="2">Electron transfer flavoprotein subunit beta/FixA family protein</fullName>
    </submittedName>
</protein>